<name>A0A4V3AAE3_9PROT</name>
<comment type="caution">
    <text evidence="3">The sequence shown here is derived from an EMBL/GenBank/DDBJ whole genome shotgun (WGS) entry which is preliminary data.</text>
</comment>
<dbReference type="SUPFAM" id="SSF51197">
    <property type="entry name" value="Clavaminate synthase-like"/>
    <property type="match status" value="1"/>
</dbReference>
<evidence type="ECO:0000313" key="3">
    <source>
        <dbReference type="EMBL" id="TDH62835.1"/>
    </source>
</evidence>
<gene>
    <name evidence="3" type="ORF">E2C06_09065</name>
</gene>
<proteinExistence type="predicted"/>
<evidence type="ECO:0000259" key="2">
    <source>
        <dbReference type="Pfam" id="PF02668"/>
    </source>
</evidence>
<dbReference type="OrthoDB" id="7267715at2"/>
<evidence type="ECO:0000256" key="1">
    <source>
        <dbReference type="ARBA" id="ARBA00023002"/>
    </source>
</evidence>
<dbReference type="Pfam" id="PF02668">
    <property type="entry name" value="TauD"/>
    <property type="match status" value="1"/>
</dbReference>
<reference evidence="3 4" key="1">
    <citation type="journal article" date="2016" name="J. Microbiol.">
        <title>Dankookia rubra gen. nov., sp. nov., an alphaproteobacterium isolated from sediment of a shallow stream.</title>
        <authorList>
            <person name="Kim W.H."/>
            <person name="Kim D.H."/>
            <person name="Kang K."/>
            <person name="Ahn T.Y."/>
        </authorList>
    </citation>
    <scope>NUCLEOTIDE SEQUENCE [LARGE SCALE GENOMIC DNA]</scope>
    <source>
        <strain evidence="3 4">JCM30602</strain>
    </source>
</reference>
<dbReference type="InterPro" id="IPR042098">
    <property type="entry name" value="TauD-like_sf"/>
</dbReference>
<evidence type="ECO:0000313" key="4">
    <source>
        <dbReference type="Proteomes" id="UP000295096"/>
    </source>
</evidence>
<organism evidence="3 4">
    <name type="scientific">Dankookia rubra</name>
    <dbReference type="NCBI Taxonomy" id="1442381"/>
    <lineage>
        <taxon>Bacteria</taxon>
        <taxon>Pseudomonadati</taxon>
        <taxon>Pseudomonadota</taxon>
        <taxon>Alphaproteobacteria</taxon>
        <taxon>Acetobacterales</taxon>
        <taxon>Roseomonadaceae</taxon>
        <taxon>Dankookia</taxon>
    </lineage>
</organism>
<dbReference type="InterPro" id="IPR003819">
    <property type="entry name" value="TauD/TfdA-like"/>
</dbReference>
<protein>
    <recommendedName>
        <fullName evidence="2">TauD/TfdA-like domain-containing protein</fullName>
    </recommendedName>
</protein>
<keyword evidence="1" id="KW-0560">Oxidoreductase</keyword>
<dbReference type="EMBL" id="SMSJ01000008">
    <property type="protein sequence ID" value="TDH62835.1"/>
    <property type="molecule type" value="Genomic_DNA"/>
</dbReference>
<keyword evidence="4" id="KW-1185">Reference proteome</keyword>
<sequence length="322" mass="32725">MPNMNPSPRLVPQAGPSVWTGAALNPADWMVPIGAEAVAELEAALIALAGRAPAGPGDAALPRLAPVLREAAERLEHGRGFVLLRGLDLERIGGPETEAALLVLGVHLGTALPQDREGALVGRLAGPGAVVDAPVRFHADPADAVALLCLRQPAVGGQVTLVSAPALHNALLRADRAALASLHAGLPHRNGGGEALRLPVFSTSSGSFVGRYDRDAMWEEALEPAQQAALAALDAAAAVPGQALSLALHAGDILLLNPHLVWKQVVTGEAPAADEASRELLRLWLSTPGSRALPESFGAVFGTTAAGAPRGGVAASHGLVGG</sequence>
<feature type="domain" description="TauD/TfdA-like" evidence="2">
    <location>
        <begin position="58"/>
        <end position="261"/>
    </location>
</feature>
<dbReference type="AlphaFoldDB" id="A0A4V3AAE3"/>
<accession>A0A4V3AAE3</accession>
<dbReference type="GO" id="GO:0016706">
    <property type="term" value="F:2-oxoglutarate-dependent dioxygenase activity"/>
    <property type="evidence" value="ECO:0007669"/>
    <property type="project" value="UniProtKB-ARBA"/>
</dbReference>
<dbReference type="Gene3D" id="3.60.130.10">
    <property type="entry name" value="Clavaminate synthase-like"/>
    <property type="match status" value="1"/>
</dbReference>
<dbReference type="Proteomes" id="UP000295096">
    <property type="component" value="Unassembled WGS sequence"/>
</dbReference>